<evidence type="ECO:0000259" key="3">
    <source>
        <dbReference type="Pfam" id="PF01055"/>
    </source>
</evidence>
<comment type="similarity">
    <text evidence="1 2">Belongs to the glycosyl hydrolase 31 family.</text>
</comment>
<sequence length="681" mass="78683">MSNEFQIKQDGNKYTITTKRMVVKFIDDGYPLSNLNIRITVFNKPKNYEWAMHKKDNKNLGGTLITLDQITGEVPTSNGLLSRNGCQLIDDSRKEIFVDGWIAERSVNHLSDFYFFAYGNDYKTALKALSTISGEVPMNRKYIHGSWYCRWWDYSADEFLEIAKGYKEHDFPLDVMVLDMGWHTQKDATTGLGNTDSYGWTGYSWNKKLFPNPQGLLNKLKDDGLAIALNDHPHDGIRHHEDQYPNFMKAMGEDTTGKKDLLFNAGNKKYMENFFKYAQQPLENMGVDFWWLDWQQDMEMPYVLGYRTLRHLPWLNNLYFKNSERDNKRGLLFSRWAGWGSHRTPIQFSGDAKSTWELLKFEVPFTTNSGNVGCFFWAHDIGGFFGDRNPEQYVRWTQFGLTNSSLRIHSTYDSKLDRRPWLWGEQAEIAMRKVYHLRSQLMPYIYSSVWQCHSQTIPLNRGMYIEYPDKEEAYNNPQQYLFGDLLLSAPIVSPGTGKDLIANQKVWFPEGDTWFNIFNHKKYEGGTTQDVSADINESPLFVKGGYPLPMQPYRQRMATAKLDTLVIRCYPGTEGKKNMFTLYEDDGVSTDYLKGKNAFNNLYYLQAKNGADITIDAVAGQGYKDQPLKRAYQIELLGVVMKGAKVNGKSRKVVWRKDLNASVVTIPSTTIKQVITVNLFQ</sequence>
<dbReference type="InterPro" id="IPR000322">
    <property type="entry name" value="Glyco_hydro_31_TIM"/>
</dbReference>
<name>A0ABV8PHW0_9SPHI</name>
<comment type="caution">
    <text evidence="6">The sequence shown here is derived from an EMBL/GenBank/DDBJ whole genome shotgun (WGS) entry which is preliminary data.</text>
</comment>
<organism evidence="6 7">
    <name type="scientific">Pedobacter lithocola</name>
    <dbReference type="NCBI Taxonomy" id="1908239"/>
    <lineage>
        <taxon>Bacteria</taxon>
        <taxon>Pseudomonadati</taxon>
        <taxon>Bacteroidota</taxon>
        <taxon>Sphingobacteriia</taxon>
        <taxon>Sphingobacteriales</taxon>
        <taxon>Sphingobacteriaceae</taxon>
        <taxon>Pedobacter</taxon>
    </lineage>
</organism>
<evidence type="ECO:0000313" key="7">
    <source>
        <dbReference type="Proteomes" id="UP001595789"/>
    </source>
</evidence>
<dbReference type="InterPro" id="IPR013780">
    <property type="entry name" value="Glyco_hydro_b"/>
</dbReference>
<protein>
    <submittedName>
        <fullName evidence="6">TIM-barrel domain-containing protein</fullName>
    </submittedName>
</protein>
<dbReference type="PANTHER" id="PTHR22762">
    <property type="entry name" value="ALPHA-GLUCOSIDASE"/>
    <property type="match status" value="1"/>
</dbReference>
<evidence type="ECO:0000256" key="2">
    <source>
        <dbReference type="RuleBase" id="RU361185"/>
    </source>
</evidence>
<dbReference type="CDD" id="cd06595">
    <property type="entry name" value="GH31_u1"/>
    <property type="match status" value="1"/>
</dbReference>
<evidence type="ECO:0000256" key="1">
    <source>
        <dbReference type="ARBA" id="ARBA00007806"/>
    </source>
</evidence>
<dbReference type="Gene3D" id="2.60.40.1180">
    <property type="entry name" value="Golgi alpha-mannosidase II"/>
    <property type="match status" value="2"/>
</dbReference>
<dbReference type="PANTHER" id="PTHR22762:SF89">
    <property type="entry name" value="ALPHA-XYLOSIDASE"/>
    <property type="match status" value="1"/>
</dbReference>
<dbReference type="InterPro" id="IPR048395">
    <property type="entry name" value="Glyco_hydro_31_C"/>
</dbReference>
<evidence type="ECO:0000259" key="4">
    <source>
        <dbReference type="Pfam" id="PF17137"/>
    </source>
</evidence>
<dbReference type="InterPro" id="IPR033403">
    <property type="entry name" value="DUF5110"/>
</dbReference>
<dbReference type="EMBL" id="JBHSBW010000016">
    <property type="protein sequence ID" value="MFC4213572.1"/>
    <property type="molecule type" value="Genomic_DNA"/>
</dbReference>
<evidence type="ECO:0000313" key="6">
    <source>
        <dbReference type="EMBL" id="MFC4213572.1"/>
    </source>
</evidence>
<dbReference type="Proteomes" id="UP001595789">
    <property type="component" value="Unassembled WGS sequence"/>
</dbReference>
<accession>A0ABV8PHW0</accession>
<feature type="domain" description="Glycoside hydrolase family 31 TIM barrel" evidence="3">
    <location>
        <begin position="137"/>
        <end position="447"/>
    </location>
</feature>
<feature type="domain" description="Glycosyl hydrolase family 31 C-terminal" evidence="5">
    <location>
        <begin position="458"/>
        <end position="546"/>
    </location>
</feature>
<dbReference type="Pfam" id="PF01055">
    <property type="entry name" value="Glyco_hydro_31_2nd"/>
    <property type="match status" value="1"/>
</dbReference>
<dbReference type="RefSeq" id="WP_378988876.1">
    <property type="nucleotide sequence ID" value="NZ_JBHSBW010000016.1"/>
</dbReference>
<proteinExistence type="inferred from homology"/>
<dbReference type="Pfam" id="PF17137">
    <property type="entry name" value="DUF5110"/>
    <property type="match status" value="1"/>
</dbReference>
<keyword evidence="2" id="KW-0326">Glycosidase</keyword>
<dbReference type="Gene3D" id="3.20.20.80">
    <property type="entry name" value="Glycosidases"/>
    <property type="match status" value="1"/>
</dbReference>
<dbReference type="SUPFAM" id="SSF51445">
    <property type="entry name" value="(Trans)glycosidases"/>
    <property type="match status" value="1"/>
</dbReference>
<feature type="domain" description="DUF5110" evidence="4">
    <location>
        <begin position="565"/>
        <end position="638"/>
    </location>
</feature>
<dbReference type="InterPro" id="IPR017853">
    <property type="entry name" value="GH"/>
</dbReference>
<keyword evidence="7" id="KW-1185">Reference proteome</keyword>
<keyword evidence="2" id="KW-0378">Hydrolase</keyword>
<reference evidence="7" key="1">
    <citation type="journal article" date="2019" name="Int. J. Syst. Evol. Microbiol.">
        <title>The Global Catalogue of Microorganisms (GCM) 10K type strain sequencing project: providing services to taxonomists for standard genome sequencing and annotation.</title>
        <authorList>
            <consortium name="The Broad Institute Genomics Platform"/>
            <consortium name="The Broad Institute Genome Sequencing Center for Infectious Disease"/>
            <person name="Wu L."/>
            <person name="Ma J."/>
        </authorList>
    </citation>
    <scope>NUCLEOTIDE SEQUENCE [LARGE SCALE GENOMIC DNA]</scope>
    <source>
        <strain evidence="7">CCM 8691</strain>
    </source>
</reference>
<dbReference type="Pfam" id="PF21365">
    <property type="entry name" value="Glyco_hydro_31_3rd"/>
    <property type="match status" value="1"/>
</dbReference>
<gene>
    <name evidence="6" type="ORF">ACFOWA_20445</name>
</gene>
<dbReference type="SUPFAM" id="SSF51011">
    <property type="entry name" value="Glycosyl hydrolase domain"/>
    <property type="match status" value="1"/>
</dbReference>
<evidence type="ECO:0000259" key="5">
    <source>
        <dbReference type="Pfam" id="PF21365"/>
    </source>
</evidence>